<organism evidence="1 2">
    <name type="scientific">Hydrogenovibrio crunogenus</name>
    <dbReference type="NCBI Taxonomy" id="39765"/>
    <lineage>
        <taxon>Bacteria</taxon>
        <taxon>Pseudomonadati</taxon>
        <taxon>Pseudomonadota</taxon>
        <taxon>Gammaproteobacteria</taxon>
        <taxon>Thiotrichales</taxon>
        <taxon>Piscirickettsiaceae</taxon>
        <taxon>Hydrogenovibrio</taxon>
    </lineage>
</organism>
<accession>A0A4P7NZX3</accession>
<dbReference type="EMBL" id="CP032096">
    <property type="protein sequence ID" value="QBZ83278.1"/>
    <property type="molecule type" value="Genomic_DNA"/>
</dbReference>
<gene>
    <name evidence="1" type="ORF">GHNINEIG_01330</name>
</gene>
<name>A0A4P7NZX3_9GAMM</name>
<evidence type="ECO:0000313" key="2">
    <source>
        <dbReference type="Proteomes" id="UP000296201"/>
    </source>
</evidence>
<evidence type="ECO:0000313" key="1">
    <source>
        <dbReference type="EMBL" id="QBZ83278.1"/>
    </source>
</evidence>
<reference evidence="1 2" key="1">
    <citation type="submission" date="2018-08" db="EMBL/GenBank/DDBJ databases">
        <title>Horizontal acquisition of hydrogen conversion ability and other habitat adaptations in Hydrogenovibrio crunogenus strains.</title>
        <authorList>
            <person name="Gonnella G."/>
            <person name="Adam N."/>
            <person name="Perner M."/>
        </authorList>
    </citation>
    <scope>NUCLEOTIDE SEQUENCE [LARGE SCALE GENOMIC DNA]</scope>
    <source>
        <strain evidence="1 2">SP-41</strain>
    </source>
</reference>
<proteinExistence type="predicted"/>
<sequence>MTQSKGVGQAVTFWLPELLHPIQSDEGSTLIKSMSLPHLQTLLSKADVFSAKKATFHQQASYLFHQPECLPVASTMAATQITDYDSTAFWLRVEPLQMVADRDTLVLIPPQDLAITEAESKALISAFNAHFESDRVQLEYGSPQDWYLRIAQPIDIQTVPLEQAAYQSVDGLYPQGNAGTYWHQMMNEVQMLFYTHPVNEARREKGWPEINSIWIWGEGQVKADRLTPRDNACIWSEHPYLQGMAQLTNASAFEVPKNYQAWVESADKTQTQHHLIHLEPPYQTLQNSSKEEWQSFLLELEEQWFSELFKALRQKEITSLFIDLGNQKRYYLTPKHLKRFWRFKKSLTKV</sequence>
<dbReference type="Proteomes" id="UP000296201">
    <property type="component" value="Chromosome"/>
</dbReference>
<keyword evidence="2" id="KW-1185">Reference proteome</keyword>
<dbReference type="RefSeq" id="WP_135795912.1">
    <property type="nucleotide sequence ID" value="NZ_CP032096.1"/>
</dbReference>
<dbReference type="OrthoDB" id="5295974at2"/>
<dbReference type="AlphaFoldDB" id="A0A4P7NZX3"/>
<protein>
    <submittedName>
        <fullName evidence="1">Phosphoglycerate mutase</fullName>
    </submittedName>
</protein>